<organism evidence="2 3">
    <name type="scientific">Tegillarca granosa</name>
    <name type="common">Malaysian cockle</name>
    <name type="synonym">Anadara granosa</name>
    <dbReference type="NCBI Taxonomy" id="220873"/>
    <lineage>
        <taxon>Eukaryota</taxon>
        <taxon>Metazoa</taxon>
        <taxon>Spiralia</taxon>
        <taxon>Lophotrochozoa</taxon>
        <taxon>Mollusca</taxon>
        <taxon>Bivalvia</taxon>
        <taxon>Autobranchia</taxon>
        <taxon>Pteriomorphia</taxon>
        <taxon>Arcoida</taxon>
        <taxon>Arcoidea</taxon>
        <taxon>Arcidae</taxon>
        <taxon>Tegillarca</taxon>
    </lineage>
</organism>
<protein>
    <submittedName>
        <fullName evidence="2">Uncharacterized protein</fullName>
    </submittedName>
</protein>
<evidence type="ECO:0000313" key="2">
    <source>
        <dbReference type="EMBL" id="KAJ8318500.1"/>
    </source>
</evidence>
<sequence length="1115" mass="128555">MLALQLSCTDDTDKYLSFYHRSLYFNAVQALTSGKQVRRCCQIMKRHEILIHYGIHYTETASEDGEDDDLELGLWAMIQSYGYQDIAKLVNNLQDIPSGVYNFLTLTLVYLRPPAQIRKTSMEILKSYGTCGKLWHLHPAMLKASMQLQDTTTAKFFDLDDDPFDLYKDFNHDKDAVTESLTQRGMPEEYEDKMEQERRPVESDTDMLLLDTLPQEHEKSFEMHPANEPEYGTDVLLLEPLPQEQQKSLEMYPAIVPVFKQVLMPTPLSCKQVKPQEEHCTEVSESNPDTQMEENKSVMKMTETRNSKDCEKSIAEFFCPQCLNAKAVFGIALCQPCSDALHKGATRRHHVLEDIKNTNKKLTLVDTIEDEKFSCEEDEDEYVPSKESEDEASDKNDDEIDVMEGQNIIEDSSDAESVEIPIQTVKSNEIKIQQPVKTENAKRANKYHSCPFCDNLFFKLPRHLEQKHFIEAEVRKALAFPKKSKERRKALLAIQNLGDYNHNCRVLLKGSGVVIPKYITKKGKQKFEKTNYIPCEFCLALYKKKELWKHHMHCPKRPADEKLKARKNPVSAGRMLLPSKSGSAEFNRDILNNMKKEDEVKEIIVSDIVIICFGERLYELHGHNQHHLNYISNRLRELGRLMVCVRSNDGNVSSVEEILNPHNFDLLIRSVKQIAGYSAEDGIYQIPSLPLRLGQSLEKCANILKCKAIENGLKDVIEKMDSFLALYDLDWTTRISSRAHATLNLGKFNRPQMLPLVEDVVQLHKYLDSRLLEVSKQDLSFREQYLRYCEIILAQVILFNRKRSGEAQRIRLKDFKVVEEETVDEQIVESLTPFERELCKSHKRVEIIGKKGGKVPVIFTNKMVMNIDKILQLRKELDIPNDFLFGRPDSKFPFRGCDCIRKFANQCGAKKPDLITSTQLRKQLATMCQVLGLTENNQDILAKFMGHDIRVHRDYYRLPDSVYQLGKVTKILHAINSGSVSEFAGKNFEDIEFSSKDTFTDESLDEIDSYESEENDEEIAEESNIEKTSGKSSNKVSTKATPWSKEEIRAVERRLGKFLQLKKIPGKKDCEEAKLKETALNNRSWQKIKHYIRNRNSKLSMAEVFDSWTDVVQYQ</sequence>
<feature type="region of interest" description="Disordered" evidence="1">
    <location>
        <begin position="376"/>
        <end position="399"/>
    </location>
</feature>
<evidence type="ECO:0000256" key="1">
    <source>
        <dbReference type="SAM" id="MobiDB-lite"/>
    </source>
</evidence>
<dbReference type="Proteomes" id="UP001217089">
    <property type="component" value="Unassembled WGS sequence"/>
</dbReference>
<keyword evidence="3" id="KW-1185">Reference proteome</keyword>
<feature type="region of interest" description="Disordered" evidence="1">
    <location>
        <begin position="1008"/>
        <end position="1039"/>
    </location>
</feature>
<name>A0ABQ9FMM6_TEGGR</name>
<comment type="caution">
    <text evidence="2">The sequence shown here is derived from an EMBL/GenBank/DDBJ whole genome shotgun (WGS) entry which is preliminary data.</text>
</comment>
<accession>A0ABQ9FMM6</accession>
<feature type="compositionally biased region" description="Acidic residues" evidence="1">
    <location>
        <begin position="1008"/>
        <end position="1023"/>
    </location>
</feature>
<feature type="region of interest" description="Disordered" evidence="1">
    <location>
        <begin position="181"/>
        <end position="203"/>
    </location>
</feature>
<evidence type="ECO:0000313" key="3">
    <source>
        <dbReference type="Proteomes" id="UP001217089"/>
    </source>
</evidence>
<dbReference type="PANTHER" id="PTHR33480:SF1">
    <property type="entry name" value="TYR RECOMBINASE DOMAIN-CONTAINING PROTEIN"/>
    <property type="match status" value="1"/>
</dbReference>
<gene>
    <name evidence="2" type="ORF">KUTeg_003591</name>
</gene>
<dbReference type="EMBL" id="JARBDR010000214">
    <property type="protein sequence ID" value="KAJ8318500.1"/>
    <property type="molecule type" value="Genomic_DNA"/>
</dbReference>
<dbReference type="PANTHER" id="PTHR33480">
    <property type="entry name" value="SET DOMAIN-CONTAINING PROTEIN-RELATED"/>
    <property type="match status" value="1"/>
</dbReference>
<feature type="compositionally biased region" description="Polar residues" evidence="1">
    <location>
        <begin position="1030"/>
        <end position="1039"/>
    </location>
</feature>
<proteinExistence type="predicted"/>
<feature type="compositionally biased region" description="Basic and acidic residues" evidence="1">
    <location>
        <begin position="193"/>
        <end position="202"/>
    </location>
</feature>
<reference evidence="2 3" key="1">
    <citation type="submission" date="2022-12" db="EMBL/GenBank/DDBJ databases">
        <title>Chromosome-level genome of Tegillarca granosa.</title>
        <authorList>
            <person name="Kim J."/>
        </authorList>
    </citation>
    <scope>NUCLEOTIDE SEQUENCE [LARGE SCALE GENOMIC DNA]</scope>
    <source>
        <strain evidence="2">Teg-2019</strain>
        <tissue evidence="2">Adductor muscle</tissue>
    </source>
</reference>
<dbReference type="CDD" id="cd19757">
    <property type="entry name" value="Bbox1"/>
    <property type="match status" value="1"/>
</dbReference>